<keyword evidence="6 10" id="KW-0324">Glycolysis</keyword>
<evidence type="ECO:0000256" key="2">
    <source>
        <dbReference type="ARBA" id="ARBA00004798"/>
    </source>
</evidence>
<dbReference type="Gene3D" id="3.40.1450.10">
    <property type="entry name" value="BPG-independent phosphoglycerate mutase, domain B"/>
    <property type="match status" value="1"/>
</dbReference>
<dbReference type="Pfam" id="PF06415">
    <property type="entry name" value="iPGM_N"/>
    <property type="match status" value="1"/>
</dbReference>
<feature type="binding site" evidence="10 12">
    <location>
        <position position="185"/>
    </location>
    <ligand>
        <name>substrate</name>
    </ligand>
</feature>
<sequence>MTKDPVAVIILDGLGYRKEHQNNAVCQAETPFLDYLWEKYPHTTMKASGEAVGLPEGQIGNSEVGHTNIGAGRVVYQSLTRINKSIEEGEFYDNKALKEAIDYAKDQNSALQIFGLLSDGRVHSDQEHLYAILEVAQKEGLEKVYIHAATDGRDVAPDSALGYIQQLQEKIDQLGIGKIATVIGRYYAMDRDKRWPRVERAYDAMILGEGKKSTDPAEAVADSYKRGIYDEFIEPVVIEENGEPVAQISDNDSVLFFNFRTDRVRQLSTALTHEEFNEFERKKFLQNIKFTTMMDYGDEIVSSIMFEPIEISHTLGQIVSEAGLKQLRIAETEKYPHVTYFMNGGVETKFEGEDRLLIPSPQVDTYDLQPEMSAGEITDSLVECIDQDLHDLIILNFANPDMVGHSGKLDAAVKAVEAVDKNLKKVVEALLEKEGTAIIFADHGNAELMADENGKPHTAHTTSLVPVVVTREGLTLREDTALCDIAPTALELLDVTQAREMTGQTIIKEQ</sequence>
<dbReference type="InterPro" id="IPR036646">
    <property type="entry name" value="PGAM_B_sf"/>
</dbReference>
<comment type="function">
    <text evidence="10">Catalyzes the interconversion of 2-phosphoglycerate and 3-phosphoglycerate.</text>
</comment>
<comment type="catalytic activity">
    <reaction evidence="1 10">
        <text>(2R)-2-phosphoglycerate = (2R)-3-phosphoglycerate</text>
        <dbReference type="Rhea" id="RHEA:15901"/>
        <dbReference type="ChEBI" id="CHEBI:58272"/>
        <dbReference type="ChEBI" id="CHEBI:58289"/>
        <dbReference type="EC" id="5.4.2.12"/>
    </reaction>
</comment>
<dbReference type="GO" id="GO:0005829">
    <property type="term" value="C:cytosol"/>
    <property type="evidence" value="ECO:0007669"/>
    <property type="project" value="TreeGrafter"/>
</dbReference>
<dbReference type="InterPro" id="IPR011258">
    <property type="entry name" value="BPG-indep_PGM_N"/>
</dbReference>
<evidence type="ECO:0000256" key="9">
    <source>
        <dbReference type="ARBA" id="ARBA00071648"/>
    </source>
</evidence>
<evidence type="ECO:0000313" key="16">
    <source>
        <dbReference type="EMBL" id="MDO5457379.1"/>
    </source>
</evidence>
<feature type="binding site" evidence="10 12">
    <location>
        <position position="191"/>
    </location>
    <ligand>
        <name>substrate</name>
    </ligand>
</feature>
<evidence type="ECO:0000256" key="7">
    <source>
        <dbReference type="ARBA" id="ARBA00023211"/>
    </source>
</evidence>
<evidence type="ECO:0000256" key="5">
    <source>
        <dbReference type="ARBA" id="ARBA00022723"/>
    </source>
</evidence>
<feature type="binding site" evidence="10 13">
    <location>
        <position position="62"/>
    </location>
    <ligand>
        <name>Mn(2+)</name>
        <dbReference type="ChEBI" id="CHEBI:29035"/>
        <label>2</label>
    </ligand>
</feature>
<feature type="binding site" evidence="10 12">
    <location>
        <begin position="260"/>
        <end position="263"/>
    </location>
    <ligand>
        <name>substrate</name>
    </ligand>
</feature>
<dbReference type="GO" id="GO:0030145">
    <property type="term" value="F:manganese ion binding"/>
    <property type="evidence" value="ECO:0007669"/>
    <property type="project" value="UniProtKB-UniRule"/>
</dbReference>
<dbReference type="AlphaFoldDB" id="A0AA43ZS33"/>
<reference evidence="16" key="1">
    <citation type="submission" date="2023-07" db="EMBL/GenBank/DDBJ databases">
        <title>Between Cages and Wild: Unraveling the Impact of Captivity on Animal Microbiomes and Antimicrobial Resistance.</title>
        <authorList>
            <person name="Schmartz G.P."/>
            <person name="Rehner J."/>
            <person name="Schuff M.J."/>
            <person name="Becker S.L."/>
            <person name="Kravczyk M."/>
            <person name="Gurevich A."/>
            <person name="Francke R."/>
            <person name="Mueller R."/>
            <person name="Keller V."/>
            <person name="Keller A."/>
        </authorList>
    </citation>
    <scope>NUCLEOTIDE SEQUENCE</scope>
    <source>
        <strain evidence="16">S39M_St_73</strain>
    </source>
</reference>
<feature type="binding site" evidence="10 12">
    <location>
        <begin position="153"/>
        <end position="154"/>
    </location>
    <ligand>
        <name>substrate</name>
    </ligand>
</feature>
<dbReference type="CDD" id="cd16010">
    <property type="entry name" value="iPGM"/>
    <property type="match status" value="1"/>
</dbReference>
<feature type="domain" description="BPG-independent PGAM N-terminal" evidence="15">
    <location>
        <begin position="82"/>
        <end position="296"/>
    </location>
</feature>
<keyword evidence="5 10" id="KW-0479">Metal-binding</keyword>
<dbReference type="EC" id="5.4.2.12" evidence="4 10"/>
<dbReference type="Pfam" id="PF01676">
    <property type="entry name" value="Metalloenzyme"/>
    <property type="match status" value="1"/>
</dbReference>
<dbReference type="InterPro" id="IPR017850">
    <property type="entry name" value="Alkaline_phosphatase_core_sf"/>
</dbReference>
<feature type="binding site" evidence="10 13">
    <location>
        <position position="12"/>
    </location>
    <ligand>
        <name>Mn(2+)</name>
        <dbReference type="ChEBI" id="CHEBI:29035"/>
        <label>2</label>
    </ligand>
</feature>
<dbReference type="Gene3D" id="3.40.720.10">
    <property type="entry name" value="Alkaline Phosphatase, subunit A"/>
    <property type="match status" value="1"/>
</dbReference>
<protein>
    <recommendedName>
        <fullName evidence="9 10">2,3-bisphosphoglycerate-independent phosphoglycerate mutase</fullName>
        <shortName evidence="10">BPG-independent PGAM</shortName>
        <shortName evidence="10">Phosphoglyceromutase</shortName>
        <shortName evidence="10">iPGM</shortName>
        <ecNumber evidence="4 10">5.4.2.12</ecNumber>
    </recommendedName>
</protein>
<evidence type="ECO:0000256" key="6">
    <source>
        <dbReference type="ARBA" id="ARBA00023152"/>
    </source>
</evidence>
<evidence type="ECO:0000256" key="3">
    <source>
        <dbReference type="ARBA" id="ARBA00008819"/>
    </source>
</evidence>
<comment type="cofactor">
    <cofactor evidence="10">
        <name>Mn(2+)</name>
        <dbReference type="ChEBI" id="CHEBI:29035"/>
    </cofactor>
    <text evidence="10">Binds 2 manganese ions per subunit.</text>
</comment>
<feature type="binding site" evidence="10 12">
    <location>
        <position position="334"/>
    </location>
    <ligand>
        <name>substrate</name>
    </ligand>
</feature>
<dbReference type="NCBIfam" id="TIGR01307">
    <property type="entry name" value="pgm_bpd_ind"/>
    <property type="match status" value="1"/>
</dbReference>
<dbReference type="GO" id="GO:0006096">
    <property type="term" value="P:glycolytic process"/>
    <property type="evidence" value="ECO:0007669"/>
    <property type="project" value="UniProtKB-UniRule"/>
</dbReference>
<dbReference type="InterPro" id="IPR006124">
    <property type="entry name" value="Metalloenzyme"/>
</dbReference>
<comment type="subunit">
    <text evidence="10">Monomer.</text>
</comment>
<dbReference type="Proteomes" id="UP001171751">
    <property type="component" value="Unassembled WGS sequence"/>
</dbReference>
<keyword evidence="7 10" id="KW-0464">Manganese</keyword>
<evidence type="ECO:0000256" key="4">
    <source>
        <dbReference type="ARBA" id="ARBA00012026"/>
    </source>
</evidence>
<comment type="similarity">
    <text evidence="3 10">Belongs to the BPG-independent phosphoglycerate mutase family.</text>
</comment>
<dbReference type="EMBL" id="JAUNQW010000010">
    <property type="protein sequence ID" value="MDO5457379.1"/>
    <property type="molecule type" value="Genomic_DNA"/>
</dbReference>
<feature type="binding site" evidence="10 12">
    <location>
        <position position="123"/>
    </location>
    <ligand>
        <name>substrate</name>
    </ligand>
</feature>
<evidence type="ECO:0000256" key="13">
    <source>
        <dbReference type="PIRSR" id="PIRSR001492-3"/>
    </source>
</evidence>
<evidence type="ECO:0000259" key="15">
    <source>
        <dbReference type="Pfam" id="PF06415"/>
    </source>
</evidence>
<evidence type="ECO:0000256" key="12">
    <source>
        <dbReference type="PIRSR" id="PIRSR001492-2"/>
    </source>
</evidence>
<dbReference type="SUPFAM" id="SSF53649">
    <property type="entry name" value="Alkaline phosphatase-like"/>
    <property type="match status" value="1"/>
</dbReference>
<comment type="pathway">
    <text evidence="2 10">Carbohydrate degradation; glycolysis; pyruvate from D-glyceraldehyde 3-phosphate: step 3/5.</text>
</comment>
<proteinExistence type="inferred from homology"/>
<dbReference type="GO" id="GO:0006007">
    <property type="term" value="P:glucose catabolic process"/>
    <property type="evidence" value="ECO:0007669"/>
    <property type="project" value="InterPro"/>
</dbReference>
<evidence type="ECO:0000256" key="8">
    <source>
        <dbReference type="ARBA" id="ARBA00023235"/>
    </source>
</evidence>
<dbReference type="HAMAP" id="MF_01038">
    <property type="entry name" value="GpmI"/>
    <property type="match status" value="1"/>
</dbReference>
<name>A0AA43ZS33_9LACT</name>
<keyword evidence="8 10" id="KW-0413">Isomerase</keyword>
<comment type="caution">
    <text evidence="16">The sequence shown here is derived from an EMBL/GenBank/DDBJ whole genome shotgun (WGS) entry which is preliminary data.</text>
</comment>
<dbReference type="InterPro" id="IPR005995">
    <property type="entry name" value="Pgm_bpd_ind"/>
</dbReference>
<dbReference type="GO" id="GO:0004619">
    <property type="term" value="F:phosphoglycerate mutase activity"/>
    <property type="evidence" value="ECO:0007669"/>
    <property type="project" value="UniProtKB-UniRule"/>
</dbReference>
<gene>
    <name evidence="10 16" type="primary">gpmI</name>
    <name evidence="16" type="ORF">Q4F26_03455</name>
</gene>
<evidence type="ECO:0000256" key="10">
    <source>
        <dbReference type="HAMAP-Rule" id="MF_01038"/>
    </source>
</evidence>
<dbReference type="PANTHER" id="PTHR31637">
    <property type="entry name" value="2,3-BISPHOSPHOGLYCERATE-INDEPENDENT PHOSPHOGLYCERATE MUTASE"/>
    <property type="match status" value="1"/>
</dbReference>
<dbReference type="PANTHER" id="PTHR31637:SF0">
    <property type="entry name" value="2,3-BISPHOSPHOGLYCERATE-INDEPENDENT PHOSPHOGLYCERATE MUTASE"/>
    <property type="match status" value="1"/>
</dbReference>
<keyword evidence="17" id="KW-1185">Reference proteome</keyword>
<dbReference type="FunFam" id="3.40.1450.10:FF:000001">
    <property type="entry name" value="2,3-bisphosphoglycerate-independent phosphoglycerate mutase"/>
    <property type="match status" value="1"/>
</dbReference>
<evidence type="ECO:0000313" key="17">
    <source>
        <dbReference type="Proteomes" id="UP001171751"/>
    </source>
</evidence>
<feature type="active site" description="Phosphoserine intermediate" evidence="10 11">
    <location>
        <position position="62"/>
    </location>
</feature>
<evidence type="ECO:0000259" key="14">
    <source>
        <dbReference type="Pfam" id="PF01676"/>
    </source>
</evidence>
<feature type="binding site" evidence="10 13">
    <location>
        <position position="442"/>
    </location>
    <ligand>
        <name>Mn(2+)</name>
        <dbReference type="ChEBI" id="CHEBI:29035"/>
        <label>2</label>
    </ligand>
</feature>
<accession>A0AA43ZS33</accession>
<feature type="binding site" evidence="10 13">
    <location>
        <position position="405"/>
    </location>
    <ligand>
        <name>Mn(2+)</name>
        <dbReference type="ChEBI" id="CHEBI:29035"/>
        <label>1</label>
    </ligand>
</feature>
<evidence type="ECO:0000256" key="1">
    <source>
        <dbReference type="ARBA" id="ARBA00000370"/>
    </source>
</evidence>
<dbReference type="PIRSF" id="PIRSF001492">
    <property type="entry name" value="IPGAM"/>
    <property type="match status" value="1"/>
</dbReference>
<feature type="binding site" evidence="10 13">
    <location>
        <position position="401"/>
    </location>
    <ligand>
        <name>Mn(2+)</name>
        <dbReference type="ChEBI" id="CHEBI:29035"/>
        <label>1</label>
    </ligand>
</feature>
<evidence type="ECO:0000256" key="11">
    <source>
        <dbReference type="PIRSR" id="PIRSR001492-1"/>
    </source>
</evidence>
<feature type="domain" description="Metalloenzyme" evidence="14">
    <location>
        <begin position="5"/>
        <end position="495"/>
    </location>
</feature>
<feature type="binding site" evidence="10 13">
    <location>
        <position position="460"/>
    </location>
    <ligand>
        <name>Mn(2+)</name>
        <dbReference type="ChEBI" id="CHEBI:29035"/>
        <label>1</label>
    </ligand>
</feature>
<feature type="binding site" evidence="10 13">
    <location>
        <position position="443"/>
    </location>
    <ligand>
        <name>Mn(2+)</name>
        <dbReference type="ChEBI" id="CHEBI:29035"/>
        <label>2</label>
    </ligand>
</feature>
<dbReference type="SUPFAM" id="SSF64158">
    <property type="entry name" value="2,3-Bisphosphoglycerate-independent phosphoglycerate mutase, substrate-binding domain"/>
    <property type="match status" value="1"/>
</dbReference>
<organism evidence="16 17">
    <name type="scientific">Atopococcus tabaci</name>
    <dbReference type="NCBI Taxonomy" id="269774"/>
    <lineage>
        <taxon>Bacteria</taxon>
        <taxon>Bacillati</taxon>
        <taxon>Bacillota</taxon>
        <taxon>Bacilli</taxon>
        <taxon>Lactobacillales</taxon>
        <taxon>Carnobacteriaceae</taxon>
        <taxon>Atopococcus</taxon>
    </lineage>
</organism>